<sequence length="106" mass="12913">MLRHIWQNYLDEDNHLRHESYIKSVYSRRKETIERVFADAKERHGMRFTHLRGLVKIALETGLIFACMNLKKIANKLWKRNNNFFFIPIINLHKQILHYETFEISI</sequence>
<evidence type="ECO:0000313" key="4">
    <source>
        <dbReference type="EMBL" id="MDZ7542285.1"/>
    </source>
</evidence>
<dbReference type="EMBL" id="WNUI01000081">
    <property type="protein sequence ID" value="MDZ4910219.1"/>
    <property type="molecule type" value="Genomic_DNA"/>
</dbReference>
<dbReference type="EMBL" id="WNVG01000067">
    <property type="protein sequence ID" value="MDZ5033828.1"/>
    <property type="molecule type" value="Genomic_DNA"/>
</dbReference>
<evidence type="ECO:0000313" key="3">
    <source>
        <dbReference type="EMBL" id="MDZ5033828.1"/>
    </source>
</evidence>
<evidence type="ECO:0000259" key="1">
    <source>
        <dbReference type="Pfam" id="PF13751"/>
    </source>
</evidence>
<gene>
    <name evidence="2" type="ORF">GNF68_14400</name>
    <name evidence="3" type="ORF">GNF81_13750</name>
    <name evidence="4" type="ORF">GNF83_13750</name>
</gene>
<evidence type="ECO:0000313" key="2">
    <source>
        <dbReference type="EMBL" id="MDZ4910219.1"/>
    </source>
</evidence>
<comment type="caution">
    <text evidence="3">The sequence shown here is derived from an EMBL/GenBank/DDBJ whole genome shotgun (WGS) entry which is preliminary data.</text>
</comment>
<dbReference type="Pfam" id="PF13751">
    <property type="entry name" value="DDE_Tnp_1_6"/>
    <property type="match status" value="1"/>
</dbReference>
<name>A0AAW9J4F5_CLOPF</name>
<feature type="domain" description="Transposase DDE" evidence="1">
    <location>
        <begin position="2"/>
        <end position="73"/>
    </location>
</feature>
<organism evidence="3 5">
    <name type="scientific">Clostridium perfringens</name>
    <dbReference type="NCBI Taxonomy" id="1502"/>
    <lineage>
        <taxon>Bacteria</taxon>
        <taxon>Bacillati</taxon>
        <taxon>Bacillota</taxon>
        <taxon>Clostridia</taxon>
        <taxon>Eubacteriales</taxon>
        <taxon>Clostridiaceae</taxon>
        <taxon>Clostridium</taxon>
    </lineage>
</organism>
<dbReference type="EMBL" id="WNUR01000058">
    <property type="protein sequence ID" value="MDZ7542285.1"/>
    <property type="molecule type" value="Genomic_DNA"/>
</dbReference>
<dbReference type="AlphaFoldDB" id="A0AAW9J4F5"/>
<proteinExistence type="predicted"/>
<dbReference type="Proteomes" id="UP001288778">
    <property type="component" value="Unassembled WGS sequence"/>
</dbReference>
<dbReference type="InterPro" id="IPR025668">
    <property type="entry name" value="Tnp_DDE_dom"/>
</dbReference>
<evidence type="ECO:0000313" key="5">
    <source>
        <dbReference type="Proteomes" id="UP001289066"/>
    </source>
</evidence>
<protein>
    <recommendedName>
        <fullName evidence="1">Transposase DDE domain-containing protein</fullName>
    </recommendedName>
</protein>
<dbReference type="Proteomes" id="UP001289066">
    <property type="component" value="Unassembled WGS sequence"/>
</dbReference>
<reference evidence="3" key="1">
    <citation type="submission" date="2019-11" db="EMBL/GenBank/DDBJ databases">
        <title>Characterization of Clostridium perfringens isolates from swine manure treated agricultural soils.</title>
        <authorList>
            <person name="Wushke S.T."/>
        </authorList>
    </citation>
    <scope>NUCLEOTIDE SEQUENCE</scope>
    <source>
        <strain evidence="3">X15</strain>
        <strain evidence="4">X62</strain>
        <strain evidence="2">X94</strain>
    </source>
</reference>
<dbReference type="Proteomes" id="UP001288944">
    <property type="component" value="Unassembled WGS sequence"/>
</dbReference>
<accession>A0AAW9J4F5</accession>